<dbReference type="Pfam" id="PF07995">
    <property type="entry name" value="GSDH"/>
    <property type="match status" value="1"/>
</dbReference>
<protein>
    <submittedName>
        <fullName evidence="2">Glucose dehydrogenase</fullName>
    </submittedName>
</protein>
<name>A0A1T2X016_9BACL</name>
<gene>
    <name evidence="2" type="ORF">BVG16_30850</name>
</gene>
<keyword evidence="3" id="KW-1185">Reference proteome</keyword>
<reference evidence="2 3" key="1">
    <citation type="submission" date="2017-01" db="EMBL/GenBank/DDBJ databases">
        <title>Genome analysis of Paenibacillus selenitrireducens ES3-24.</title>
        <authorList>
            <person name="Xu D."/>
            <person name="Yao R."/>
            <person name="Zheng S."/>
        </authorList>
    </citation>
    <scope>NUCLEOTIDE SEQUENCE [LARGE SCALE GENOMIC DNA]</scope>
    <source>
        <strain evidence="2 3">ES3-24</strain>
    </source>
</reference>
<dbReference type="InterPro" id="IPR012938">
    <property type="entry name" value="Glc/Sorbosone_DH"/>
</dbReference>
<sequence>MIKVKVSLRPIVSKINLPTVLKTTILPGDTIERLFMATQVGEIFYIWNGVLRTFLDIRSRIIKLGVSSGGYDERGLLGLAFHPEFYYNGLFYLHYSVAGTQGPGALPGAFESFKPNPCDARTLNLKWINREIQYDHIDTVEEWILHSNGQPQRRRTLLHIRRPFLNHNGVNSLNFSPETGKLVLTTGDGGSGYDPFNLSQDDMEIAGKIIEIDVVKNTFIDNPPVVTRFNELPVPIQETLTVIAKGVRNIPGISFQRFYNQYVKYVGNVGQDLVESIFSFIHYKPLPVTQLVQAFLMDSEPDQEGFINLGWRGWEGAFPTSIITSCSANPALNSKTIAYYDEAVKTSVRRLQPLTSYFHKDPRIDKFGATALTGVQPYMGNEIPDLRGNVVFTDLARAKESQLPVRGVLAYTRVRTDCKLNDFSVIETDYNFGSQSAYYVSLGTNLDQTRLYLGVYDSMKVADSYQGTVYEIVP</sequence>
<dbReference type="STRING" id="1324314.BVG16_30850"/>
<dbReference type="OrthoDB" id="9770043at2"/>
<dbReference type="InterPro" id="IPR011041">
    <property type="entry name" value="Quinoprot_gluc/sorb_DH_b-prop"/>
</dbReference>
<evidence type="ECO:0000313" key="3">
    <source>
        <dbReference type="Proteomes" id="UP000190188"/>
    </source>
</evidence>
<dbReference type="RefSeq" id="WP_078503030.1">
    <property type="nucleotide sequence ID" value="NZ_MSZX01000023.1"/>
</dbReference>
<comment type="caution">
    <text evidence="2">The sequence shown here is derived from an EMBL/GenBank/DDBJ whole genome shotgun (WGS) entry which is preliminary data.</text>
</comment>
<evidence type="ECO:0000313" key="2">
    <source>
        <dbReference type="EMBL" id="OPA73066.1"/>
    </source>
</evidence>
<accession>A0A1T2X016</accession>
<dbReference type="Proteomes" id="UP000190188">
    <property type="component" value="Unassembled WGS sequence"/>
</dbReference>
<proteinExistence type="predicted"/>
<dbReference type="Gene3D" id="2.120.10.30">
    <property type="entry name" value="TolB, C-terminal domain"/>
    <property type="match status" value="1"/>
</dbReference>
<dbReference type="PANTHER" id="PTHR19328">
    <property type="entry name" value="HEDGEHOG-INTERACTING PROTEIN"/>
    <property type="match status" value="1"/>
</dbReference>
<dbReference type="EMBL" id="MSZX01000023">
    <property type="protein sequence ID" value="OPA73066.1"/>
    <property type="molecule type" value="Genomic_DNA"/>
</dbReference>
<dbReference type="InterPro" id="IPR011042">
    <property type="entry name" value="6-blade_b-propeller_TolB-like"/>
</dbReference>
<evidence type="ECO:0000259" key="1">
    <source>
        <dbReference type="Pfam" id="PF07995"/>
    </source>
</evidence>
<dbReference type="PANTHER" id="PTHR19328:SF75">
    <property type="entry name" value="ALDOSE SUGAR DEHYDROGENASE YLII"/>
    <property type="match status" value="1"/>
</dbReference>
<feature type="domain" description="Glucose/Sorbosone dehydrogenase" evidence="1">
    <location>
        <begin position="72"/>
        <end position="275"/>
    </location>
</feature>
<organism evidence="2 3">
    <name type="scientific">Paenibacillus selenitireducens</name>
    <dbReference type="NCBI Taxonomy" id="1324314"/>
    <lineage>
        <taxon>Bacteria</taxon>
        <taxon>Bacillati</taxon>
        <taxon>Bacillota</taxon>
        <taxon>Bacilli</taxon>
        <taxon>Bacillales</taxon>
        <taxon>Paenibacillaceae</taxon>
        <taxon>Paenibacillus</taxon>
    </lineage>
</organism>
<dbReference type="SUPFAM" id="SSF50952">
    <property type="entry name" value="Soluble quinoprotein glucose dehydrogenase"/>
    <property type="match status" value="1"/>
</dbReference>
<dbReference type="AlphaFoldDB" id="A0A1T2X016"/>